<dbReference type="Pfam" id="PF00213">
    <property type="entry name" value="OSCP"/>
    <property type="match status" value="1"/>
</dbReference>
<evidence type="ECO:0000256" key="4">
    <source>
        <dbReference type="ARBA" id="ARBA00023065"/>
    </source>
</evidence>
<accession>A0AAX4HQJ1</accession>
<comment type="similarity">
    <text evidence="7">Belongs to the ATPase delta chain family.</text>
</comment>
<evidence type="ECO:0000313" key="8">
    <source>
        <dbReference type="EMBL" id="WPU65388.1"/>
    </source>
</evidence>
<keyword evidence="2 7" id="KW-0813">Transport</keyword>
<dbReference type="GO" id="GO:0005886">
    <property type="term" value="C:plasma membrane"/>
    <property type="evidence" value="ECO:0007669"/>
    <property type="project" value="UniProtKB-SubCell"/>
</dbReference>
<keyword evidence="5 7" id="KW-0472">Membrane</keyword>
<keyword evidence="3 7" id="KW-0375">Hydrogen ion transport</keyword>
<evidence type="ECO:0000313" key="9">
    <source>
        <dbReference type="Proteomes" id="UP001324634"/>
    </source>
</evidence>
<comment type="function">
    <text evidence="7">This protein is part of the stalk that links CF(0) to CF(1). It either transmits conformational changes from CF(0) to CF(1) or is implicated in proton conduction.</text>
</comment>
<dbReference type="Proteomes" id="UP001324634">
    <property type="component" value="Chromosome"/>
</dbReference>
<proteinExistence type="inferred from homology"/>
<keyword evidence="6 7" id="KW-0066">ATP synthesis</keyword>
<dbReference type="SUPFAM" id="SSF47928">
    <property type="entry name" value="N-terminal domain of the delta subunit of the F1F0-ATP synthase"/>
    <property type="match status" value="1"/>
</dbReference>
<sequence>MKEQAVARVYAKSLLELGDDNKVNIADELTKLTEVINKSNELENVLFLELFTLEEKKTVFVEVAKKLSLSAITTETVKFLIDEKRIGILPLIIKEVIVMDDDRRGFMKGTIEGSDAQIDPAFKAKIESFLKNKLGREPSLNYVQNSNLSAGYKVTVEDLQLDASLDNQLEQFKQSILSE</sequence>
<evidence type="ECO:0000256" key="6">
    <source>
        <dbReference type="ARBA" id="ARBA00023310"/>
    </source>
</evidence>
<dbReference type="EMBL" id="CP139487">
    <property type="protein sequence ID" value="WPU65388.1"/>
    <property type="molecule type" value="Genomic_DNA"/>
</dbReference>
<protein>
    <recommendedName>
        <fullName evidence="7">ATP synthase subunit delta</fullName>
    </recommendedName>
    <alternativeName>
        <fullName evidence="7">ATP synthase F(1) sector subunit delta</fullName>
    </alternativeName>
    <alternativeName>
        <fullName evidence="7">F-type ATPase subunit delta</fullName>
        <shortName evidence="7">F-ATPase subunit delta</shortName>
    </alternativeName>
</protein>
<gene>
    <name evidence="7" type="primary">atpH</name>
    <name evidence="8" type="ORF">SOO65_01355</name>
</gene>
<dbReference type="RefSeq" id="WP_321395758.1">
    <property type="nucleotide sequence ID" value="NZ_CP139487.1"/>
</dbReference>
<evidence type="ECO:0000256" key="2">
    <source>
        <dbReference type="ARBA" id="ARBA00022448"/>
    </source>
</evidence>
<dbReference type="Gene3D" id="1.10.520.20">
    <property type="entry name" value="N-terminal domain of the delta subunit of the F1F0-ATP synthase"/>
    <property type="match status" value="1"/>
</dbReference>
<keyword evidence="7" id="KW-0139">CF(1)</keyword>
<name>A0AAX4HQJ1_9BACT</name>
<keyword evidence="9" id="KW-1185">Reference proteome</keyword>
<comment type="subcellular location">
    <subcellularLocation>
        <location evidence="7">Cell membrane</location>
        <topology evidence="7">Peripheral membrane protein</topology>
    </subcellularLocation>
    <subcellularLocation>
        <location evidence="1">Membrane</location>
    </subcellularLocation>
</comment>
<dbReference type="GO" id="GO:0046933">
    <property type="term" value="F:proton-transporting ATP synthase activity, rotational mechanism"/>
    <property type="evidence" value="ECO:0007669"/>
    <property type="project" value="UniProtKB-UniRule"/>
</dbReference>
<dbReference type="PRINTS" id="PR00125">
    <property type="entry name" value="ATPASEDELTA"/>
</dbReference>
<keyword evidence="4 7" id="KW-0406">Ion transport</keyword>
<dbReference type="PANTHER" id="PTHR11910">
    <property type="entry name" value="ATP SYNTHASE DELTA CHAIN"/>
    <property type="match status" value="1"/>
</dbReference>
<evidence type="ECO:0000256" key="3">
    <source>
        <dbReference type="ARBA" id="ARBA00022781"/>
    </source>
</evidence>
<dbReference type="KEGG" id="psti:SOO65_01355"/>
<dbReference type="GO" id="GO:0045259">
    <property type="term" value="C:proton-transporting ATP synthase complex"/>
    <property type="evidence" value="ECO:0007669"/>
    <property type="project" value="UniProtKB-KW"/>
</dbReference>
<evidence type="ECO:0000256" key="5">
    <source>
        <dbReference type="ARBA" id="ARBA00023136"/>
    </source>
</evidence>
<dbReference type="InterPro" id="IPR000711">
    <property type="entry name" value="ATPase_OSCP/dsu"/>
</dbReference>
<comment type="function">
    <text evidence="7">F(1)F(0) ATP synthase produces ATP from ADP in the presence of a proton or sodium gradient. F-type ATPases consist of two structural domains, F(1) containing the extramembraneous catalytic core and F(0) containing the membrane proton channel, linked together by a central stalk and a peripheral stalk. During catalysis, ATP synthesis in the catalytic domain of F(1) is coupled via a rotary mechanism of the central stalk subunits to proton translocation.</text>
</comment>
<dbReference type="AlphaFoldDB" id="A0AAX4HQJ1"/>
<evidence type="ECO:0000256" key="1">
    <source>
        <dbReference type="ARBA" id="ARBA00004370"/>
    </source>
</evidence>
<keyword evidence="7" id="KW-1003">Cell membrane</keyword>
<dbReference type="HAMAP" id="MF_01416">
    <property type="entry name" value="ATP_synth_delta_bact"/>
    <property type="match status" value="1"/>
</dbReference>
<organism evidence="8 9">
    <name type="scientific">Peredibacter starrii</name>
    <dbReference type="NCBI Taxonomy" id="28202"/>
    <lineage>
        <taxon>Bacteria</taxon>
        <taxon>Pseudomonadati</taxon>
        <taxon>Bdellovibrionota</taxon>
        <taxon>Bacteriovoracia</taxon>
        <taxon>Bacteriovoracales</taxon>
        <taxon>Bacteriovoracaceae</taxon>
        <taxon>Peredibacter</taxon>
    </lineage>
</organism>
<evidence type="ECO:0000256" key="7">
    <source>
        <dbReference type="HAMAP-Rule" id="MF_01416"/>
    </source>
</evidence>
<dbReference type="InterPro" id="IPR026015">
    <property type="entry name" value="ATP_synth_OSCP/delta_N_sf"/>
</dbReference>
<reference evidence="8 9" key="1">
    <citation type="submission" date="2023-11" db="EMBL/GenBank/DDBJ databases">
        <title>Peredibacter starrii A3.12.</title>
        <authorList>
            <person name="Mitchell R.J."/>
        </authorList>
    </citation>
    <scope>NUCLEOTIDE SEQUENCE [LARGE SCALE GENOMIC DNA]</scope>
    <source>
        <strain evidence="8 9">A3.12</strain>
    </source>
</reference>